<comment type="catalytic activity">
    <reaction evidence="1">
        <text>a myo-inositol phosphate + H2O = myo-inositol + phosphate</text>
        <dbReference type="Rhea" id="RHEA:24056"/>
        <dbReference type="ChEBI" id="CHEBI:15377"/>
        <dbReference type="ChEBI" id="CHEBI:17268"/>
        <dbReference type="ChEBI" id="CHEBI:43474"/>
        <dbReference type="ChEBI" id="CHEBI:84139"/>
        <dbReference type="EC" id="3.1.3.25"/>
    </reaction>
</comment>
<dbReference type="Gene3D" id="3.40.190.80">
    <property type="match status" value="1"/>
</dbReference>
<keyword evidence="3 5" id="KW-0479">Metal-binding</keyword>
<dbReference type="Pfam" id="PF00459">
    <property type="entry name" value="Inositol_P"/>
    <property type="match status" value="1"/>
</dbReference>
<protein>
    <recommendedName>
        <fullName evidence="2">inositol-phosphate phosphatase</fullName>
        <ecNumber evidence="2">3.1.3.25</ecNumber>
    </recommendedName>
</protein>
<evidence type="ECO:0000256" key="5">
    <source>
        <dbReference type="PIRSR" id="PIRSR600760-2"/>
    </source>
</evidence>
<feature type="binding site" evidence="5">
    <location>
        <position position="95"/>
    </location>
    <ligand>
        <name>Mg(2+)</name>
        <dbReference type="ChEBI" id="CHEBI:18420"/>
        <label>1</label>
        <note>catalytic</note>
    </ligand>
</feature>
<dbReference type="PROSITE" id="PS00630">
    <property type="entry name" value="IMP_2"/>
    <property type="match status" value="1"/>
</dbReference>
<feature type="binding site" evidence="5">
    <location>
        <position position="225"/>
    </location>
    <ligand>
        <name>Mg(2+)</name>
        <dbReference type="ChEBI" id="CHEBI:18420"/>
        <label>1</label>
        <note>catalytic</note>
    </ligand>
</feature>
<feature type="binding site" evidence="5">
    <location>
        <position position="97"/>
    </location>
    <ligand>
        <name>Mg(2+)</name>
        <dbReference type="ChEBI" id="CHEBI:18420"/>
        <label>1</label>
        <note>catalytic</note>
    </ligand>
</feature>
<dbReference type="InterPro" id="IPR000760">
    <property type="entry name" value="Inositol_monophosphatase-like"/>
</dbReference>
<sequence>MPESGPPFAPASEVLRQSAEIAARAGAAVAMRGFRSPDLVAHEKADHHDLVTEFDRASEEAIRAVLLERHPDSAVLGEEFGLLGDANARLVWHVDPIDGTAAFATGLAMWCVCIGAELDGTVVAGVVFDPVADQMFAADAHGATLNGDLRLVARGRVEPSRATVFSHFPWPRDLIWAPEAAMAQFREVTDAYGTVRSIGSGALAMCAIAAGWADAVLNLGANSWDVAASAFILRRAGGEYTAYLAGERVDPAQDHRCGNYVATVAGARFDALHELVRFQSGRDSAPMSRQR</sequence>
<dbReference type="Gene3D" id="3.30.540.10">
    <property type="entry name" value="Fructose-1,6-Bisphosphatase, subunit A, domain 1"/>
    <property type="match status" value="1"/>
</dbReference>
<dbReference type="PRINTS" id="PR00377">
    <property type="entry name" value="IMPHPHTASES"/>
</dbReference>
<feature type="binding site" evidence="5">
    <location>
        <position position="78"/>
    </location>
    <ligand>
        <name>Mg(2+)</name>
        <dbReference type="ChEBI" id="CHEBI:18420"/>
        <label>1</label>
        <note>catalytic</note>
    </ligand>
</feature>
<dbReference type="AlphaFoldDB" id="A0A939TR08"/>
<feature type="binding site" evidence="5">
    <location>
        <position position="98"/>
    </location>
    <ligand>
        <name>Mg(2+)</name>
        <dbReference type="ChEBI" id="CHEBI:18420"/>
        <label>1</label>
        <note>catalytic</note>
    </ligand>
</feature>
<dbReference type="GO" id="GO:0008934">
    <property type="term" value="F:inositol monophosphate 1-phosphatase activity"/>
    <property type="evidence" value="ECO:0007669"/>
    <property type="project" value="TreeGrafter"/>
</dbReference>
<dbReference type="RefSeq" id="WP_208237863.1">
    <property type="nucleotide sequence ID" value="NZ_BAAAQU010000001.1"/>
</dbReference>
<dbReference type="PANTHER" id="PTHR20854:SF17">
    <property type="entry name" value="PHOSPHATASE IMPL1, CHLOROPLASTIC"/>
    <property type="match status" value="1"/>
</dbReference>
<dbReference type="InterPro" id="IPR020550">
    <property type="entry name" value="Inositol_monophosphatase_CS"/>
</dbReference>
<name>A0A939TR08_9MICO</name>
<accession>A0A939TR08</accession>
<evidence type="ECO:0000313" key="7">
    <source>
        <dbReference type="Proteomes" id="UP000668403"/>
    </source>
</evidence>
<dbReference type="Proteomes" id="UP000668403">
    <property type="component" value="Unassembled WGS sequence"/>
</dbReference>
<proteinExistence type="predicted"/>
<keyword evidence="7" id="KW-1185">Reference proteome</keyword>
<organism evidence="6 7">
    <name type="scientific">Leucobacter tardus</name>
    <dbReference type="NCBI Taxonomy" id="501483"/>
    <lineage>
        <taxon>Bacteria</taxon>
        <taxon>Bacillati</taxon>
        <taxon>Actinomycetota</taxon>
        <taxon>Actinomycetes</taxon>
        <taxon>Micrococcales</taxon>
        <taxon>Microbacteriaceae</taxon>
        <taxon>Leucobacter</taxon>
    </lineage>
</organism>
<dbReference type="SUPFAM" id="SSF56655">
    <property type="entry name" value="Carbohydrate phosphatase"/>
    <property type="match status" value="1"/>
</dbReference>
<dbReference type="EMBL" id="JAGFBF010000004">
    <property type="protein sequence ID" value="MBO2989547.1"/>
    <property type="molecule type" value="Genomic_DNA"/>
</dbReference>
<evidence type="ECO:0000256" key="2">
    <source>
        <dbReference type="ARBA" id="ARBA00013106"/>
    </source>
</evidence>
<evidence type="ECO:0000256" key="1">
    <source>
        <dbReference type="ARBA" id="ARBA00001033"/>
    </source>
</evidence>
<keyword evidence="4 5" id="KW-0460">Magnesium</keyword>
<comment type="caution">
    <text evidence="6">The sequence shown here is derived from an EMBL/GenBank/DDBJ whole genome shotgun (WGS) entry which is preliminary data.</text>
</comment>
<dbReference type="GO" id="GO:0006020">
    <property type="term" value="P:inositol metabolic process"/>
    <property type="evidence" value="ECO:0007669"/>
    <property type="project" value="TreeGrafter"/>
</dbReference>
<evidence type="ECO:0000313" key="6">
    <source>
        <dbReference type="EMBL" id="MBO2989547.1"/>
    </source>
</evidence>
<reference evidence="6" key="1">
    <citation type="submission" date="2021-03" db="EMBL/GenBank/DDBJ databases">
        <title>Leucobacter chromiisoli sp. nov., isolated from chromium-containing soil of chemical plant.</title>
        <authorList>
            <person name="Xu Z."/>
        </authorList>
    </citation>
    <scope>NUCLEOTIDE SEQUENCE</scope>
    <source>
        <strain evidence="6">K 70/01</strain>
    </source>
</reference>
<dbReference type="GO" id="GO:0046854">
    <property type="term" value="P:phosphatidylinositol phosphate biosynthetic process"/>
    <property type="evidence" value="ECO:0007669"/>
    <property type="project" value="InterPro"/>
</dbReference>
<dbReference type="PANTHER" id="PTHR20854">
    <property type="entry name" value="INOSITOL MONOPHOSPHATASE"/>
    <property type="match status" value="1"/>
</dbReference>
<comment type="cofactor">
    <cofactor evidence="5">
        <name>Mg(2+)</name>
        <dbReference type="ChEBI" id="CHEBI:18420"/>
    </cofactor>
</comment>
<gene>
    <name evidence="6" type="ORF">J4H85_06010</name>
</gene>
<dbReference type="GO" id="GO:0007165">
    <property type="term" value="P:signal transduction"/>
    <property type="evidence" value="ECO:0007669"/>
    <property type="project" value="TreeGrafter"/>
</dbReference>
<dbReference type="InterPro" id="IPR020583">
    <property type="entry name" value="Inositol_monoP_metal-BS"/>
</dbReference>
<evidence type="ECO:0000256" key="3">
    <source>
        <dbReference type="ARBA" id="ARBA00022723"/>
    </source>
</evidence>
<evidence type="ECO:0000256" key="4">
    <source>
        <dbReference type="ARBA" id="ARBA00022842"/>
    </source>
</evidence>
<dbReference type="GO" id="GO:0046872">
    <property type="term" value="F:metal ion binding"/>
    <property type="evidence" value="ECO:0007669"/>
    <property type="project" value="UniProtKB-KW"/>
</dbReference>
<dbReference type="PROSITE" id="PS00629">
    <property type="entry name" value="IMP_1"/>
    <property type="match status" value="1"/>
</dbReference>
<dbReference type="EC" id="3.1.3.25" evidence="2"/>